<protein>
    <submittedName>
        <fullName evidence="1">Uncharacterized protein</fullName>
    </submittedName>
</protein>
<sequence>MMFCGGGILELLKKRANANHSVFGSRLVRELWLFVIFIDWVSSTFFPPLKKVEPNTRY</sequence>
<organism evidence="1">
    <name type="scientific">viral metagenome</name>
    <dbReference type="NCBI Taxonomy" id="1070528"/>
    <lineage>
        <taxon>unclassified sequences</taxon>
        <taxon>metagenomes</taxon>
        <taxon>organismal metagenomes</taxon>
    </lineage>
</organism>
<evidence type="ECO:0000313" key="1">
    <source>
        <dbReference type="EMBL" id="QHT35901.1"/>
    </source>
</evidence>
<dbReference type="EMBL" id="MN739027">
    <property type="protein sequence ID" value="QHT35901.1"/>
    <property type="molecule type" value="Genomic_DNA"/>
</dbReference>
<proteinExistence type="predicted"/>
<reference evidence="1" key="1">
    <citation type="journal article" date="2020" name="Nature">
        <title>Giant virus diversity and host interactions through global metagenomics.</title>
        <authorList>
            <person name="Schulz F."/>
            <person name="Roux S."/>
            <person name="Paez-Espino D."/>
            <person name="Jungbluth S."/>
            <person name="Walsh D.A."/>
            <person name="Denef V.J."/>
            <person name="McMahon K.D."/>
            <person name="Konstantinidis K.T."/>
            <person name="Eloe-Fadrosh E.A."/>
            <person name="Kyrpides N.C."/>
            <person name="Woyke T."/>
        </authorList>
    </citation>
    <scope>NUCLEOTIDE SEQUENCE</scope>
    <source>
        <strain evidence="1">GVMAG-M-3300009182-46</strain>
    </source>
</reference>
<name>A0A6C0F4V3_9ZZZZ</name>
<dbReference type="AlphaFoldDB" id="A0A6C0F4V3"/>
<accession>A0A6C0F4V3</accession>